<dbReference type="PROSITE" id="PS00599">
    <property type="entry name" value="AA_TRANSFER_CLASS_2"/>
    <property type="match status" value="1"/>
</dbReference>
<dbReference type="InterPro" id="IPR015424">
    <property type="entry name" value="PyrdxlP-dep_Trfase"/>
</dbReference>
<dbReference type="InterPro" id="IPR015421">
    <property type="entry name" value="PyrdxlP-dep_Trfase_major"/>
</dbReference>
<protein>
    <recommendedName>
        <fullName evidence="5">8-amino-7-oxononanoate synthase</fullName>
        <ecNumber evidence="5">2.3.1.47</ecNumber>
    </recommendedName>
    <alternativeName>
        <fullName evidence="9">7-keto-8-amino-pelargonic acid synthase</fullName>
    </alternativeName>
    <alternativeName>
        <fullName evidence="10">8-amino-7-ketopelargonate synthase</fullName>
    </alternativeName>
</protein>
<evidence type="ECO:0000256" key="6">
    <source>
        <dbReference type="ARBA" id="ARBA00022679"/>
    </source>
</evidence>
<gene>
    <name evidence="15" type="primary">bioF</name>
    <name evidence="15" type="ORF">K227x_00470</name>
</gene>
<comment type="similarity">
    <text evidence="3">Belongs to the class-II pyridoxal-phosphate-dependent aminotransferase family. BioF subfamily.</text>
</comment>
<evidence type="ECO:0000256" key="4">
    <source>
        <dbReference type="ARBA" id="ARBA00011738"/>
    </source>
</evidence>
<feature type="region of interest" description="Disordered" evidence="13">
    <location>
        <begin position="17"/>
        <end position="37"/>
    </location>
</feature>
<keyword evidence="7" id="KW-0093">Biotin biosynthesis</keyword>
<name>A0A517N3G7_9BACT</name>
<dbReference type="EC" id="2.3.1.47" evidence="5"/>
<evidence type="ECO:0000256" key="12">
    <source>
        <dbReference type="RuleBase" id="RU003693"/>
    </source>
</evidence>
<evidence type="ECO:0000259" key="14">
    <source>
        <dbReference type="Pfam" id="PF00155"/>
    </source>
</evidence>
<dbReference type="GO" id="GO:0008710">
    <property type="term" value="F:8-amino-7-oxononanoate synthase activity"/>
    <property type="evidence" value="ECO:0007669"/>
    <property type="project" value="UniProtKB-EC"/>
</dbReference>
<evidence type="ECO:0000256" key="2">
    <source>
        <dbReference type="ARBA" id="ARBA00004746"/>
    </source>
</evidence>
<sequence>MVSDFDHFAKQLDALDRSSRRRRLTPRQSDGMTFVQSGNRLHNFGSNDYLGLASVQSSSPIPRPGATASALVCGWTDAHQRLADQIAELESTEAATVFPTGYAACSGVVATLPAAGDLILSDQLNHASLIDGCRLSPAQRVVYPHRDVAFVEQTLRQKRSQFDHIWIVTDGVFSMDGHIAPLAELCDVADRYDARMIVDEAHGTGVLGDNGSGVCEALGVKSRVPIRIGTLSKAIGAQGGFVAGPTVVMDYLINRCRSLIYSTALAPGSVQAALDAMESIRNEPWRRQRAHDLSLRLRNALGGSTSSIDTSSVESMVPIIPLVIGSDRDTVAAADRLAEAGFFVPAIRPPTVPENTARLRISLSAAHTDDALDQLISLLV</sequence>
<dbReference type="EMBL" id="CP036525">
    <property type="protein sequence ID" value="QDT01680.1"/>
    <property type="molecule type" value="Genomic_DNA"/>
</dbReference>
<evidence type="ECO:0000313" key="16">
    <source>
        <dbReference type="Proteomes" id="UP000318538"/>
    </source>
</evidence>
<keyword evidence="16" id="KW-1185">Reference proteome</keyword>
<keyword evidence="8 12" id="KW-0663">Pyridoxal phosphate</keyword>
<comment type="pathway">
    <text evidence="2">Cofactor biosynthesis; biotin biosynthesis.</text>
</comment>
<evidence type="ECO:0000256" key="8">
    <source>
        <dbReference type="ARBA" id="ARBA00022898"/>
    </source>
</evidence>
<keyword evidence="6 15" id="KW-0808">Transferase</keyword>
<evidence type="ECO:0000256" key="10">
    <source>
        <dbReference type="ARBA" id="ARBA00033381"/>
    </source>
</evidence>
<feature type="domain" description="Aminotransferase class I/classII large" evidence="14">
    <location>
        <begin position="43"/>
        <end position="377"/>
    </location>
</feature>
<reference evidence="15 16" key="1">
    <citation type="submission" date="2019-02" db="EMBL/GenBank/DDBJ databases">
        <title>Deep-cultivation of Planctomycetes and their phenomic and genomic characterization uncovers novel biology.</title>
        <authorList>
            <person name="Wiegand S."/>
            <person name="Jogler M."/>
            <person name="Boedeker C."/>
            <person name="Pinto D."/>
            <person name="Vollmers J."/>
            <person name="Rivas-Marin E."/>
            <person name="Kohn T."/>
            <person name="Peeters S.H."/>
            <person name="Heuer A."/>
            <person name="Rast P."/>
            <person name="Oberbeckmann S."/>
            <person name="Bunk B."/>
            <person name="Jeske O."/>
            <person name="Meyerdierks A."/>
            <person name="Storesund J.E."/>
            <person name="Kallscheuer N."/>
            <person name="Luecker S."/>
            <person name="Lage O.M."/>
            <person name="Pohl T."/>
            <person name="Merkel B.J."/>
            <person name="Hornburger P."/>
            <person name="Mueller R.-W."/>
            <person name="Bruemmer F."/>
            <person name="Labrenz M."/>
            <person name="Spormann A.M."/>
            <person name="Op den Camp H."/>
            <person name="Overmann J."/>
            <person name="Amann R."/>
            <person name="Jetten M.S.M."/>
            <person name="Mascher T."/>
            <person name="Medema M.H."/>
            <person name="Devos D.P."/>
            <person name="Kaster A.-K."/>
            <person name="Ovreas L."/>
            <person name="Rohde M."/>
            <person name="Galperin M.Y."/>
            <person name="Jogler C."/>
        </authorList>
    </citation>
    <scope>NUCLEOTIDE SEQUENCE [LARGE SCALE GENOMIC DNA]</scope>
    <source>
        <strain evidence="15 16">K22_7</strain>
    </source>
</reference>
<dbReference type="PANTHER" id="PTHR13693">
    <property type="entry name" value="CLASS II AMINOTRANSFERASE/8-AMINO-7-OXONONANOATE SYNTHASE"/>
    <property type="match status" value="1"/>
</dbReference>
<evidence type="ECO:0000256" key="5">
    <source>
        <dbReference type="ARBA" id="ARBA00013187"/>
    </source>
</evidence>
<dbReference type="Pfam" id="PF00155">
    <property type="entry name" value="Aminotran_1_2"/>
    <property type="match status" value="1"/>
</dbReference>
<evidence type="ECO:0000256" key="7">
    <source>
        <dbReference type="ARBA" id="ARBA00022756"/>
    </source>
</evidence>
<evidence type="ECO:0000256" key="11">
    <source>
        <dbReference type="ARBA" id="ARBA00047715"/>
    </source>
</evidence>
<dbReference type="InterPro" id="IPR004839">
    <property type="entry name" value="Aminotransferase_I/II_large"/>
</dbReference>
<dbReference type="AlphaFoldDB" id="A0A517N3G7"/>
<comment type="catalytic activity">
    <reaction evidence="11">
        <text>6-carboxyhexanoyl-[ACP] + L-alanine + H(+) = (8S)-8-amino-7-oxononanoate + holo-[ACP] + CO2</text>
        <dbReference type="Rhea" id="RHEA:42288"/>
        <dbReference type="Rhea" id="RHEA-COMP:9685"/>
        <dbReference type="Rhea" id="RHEA-COMP:9955"/>
        <dbReference type="ChEBI" id="CHEBI:15378"/>
        <dbReference type="ChEBI" id="CHEBI:16526"/>
        <dbReference type="ChEBI" id="CHEBI:57972"/>
        <dbReference type="ChEBI" id="CHEBI:64479"/>
        <dbReference type="ChEBI" id="CHEBI:78846"/>
        <dbReference type="ChEBI" id="CHEBI:149468"/>
        <dbReference type="EC" id="2.3.1.47"/>
    </reaction>
</comment>
<accession>A0A517N3G7</accession>
<dbReference type="InterPro" id="IPR001917">
    <property type="entry name" value="Aminotrans_II_pyridoxalP_BS"/>
</dbReference>
<comment type="subunit">
    <text evidence="4">Homodimer.</text>
</comment>
<proteinExistence type="inferred from homology"/>
<dbReference type="KEGG" id="rlc:K227x_00470"/>
<evidence type="ECO:0000256" key="1">
    <source>
        <dbReference type="ARBA" id="ARBA00001933"/>
    </source>
</evidence>
<keyword evidence="15" id="KW-0012">Acyltransferase</keyword>
<dbReference type="CDD" id="cd06454">
    <property type="entry name" value="KBL_like"/>
    <property type="match status" value="1"/>
</dbReference>
<dbReference type="SUPFAM" id="SSF53383">
    <property type="entry name" value="PLP-dependent transferases"/>
    <property type="match status" value="1"/>
</dbReference>
<dbReference type="GO" id="GO:0030170">
    <property type="term" value="F:pyridoxal phosphate binding"/>
    <property type="evidence" value="ECO:0007669"/>
    <property type="project" value="InterPro"/>
</dbReference>
<dbReference type="GO" id="GO:0009102">
    <property type="term" value="P:biotin biosynthetic process"/>
    <property type="evidence" value="ECO:0007669"/>
    <property type="project" value="UniProtKB-KW"/>
</dbReference>
<dbReference type="InterPro" id="IPR050087">
    <property type="entry name" value="AON_synthase_class-II"/>
</dbReference>
<dbReference type="Gene3D" id="3.40.640.10">
    <property type="entry name" value="Type I PLP-dependent aspartate aminotransferase-like (Major domain)"/>
    <property type="match status" value="1"/>
</dbReference>
<dbReference type="PANTHER" id="PTHR13693:SF100">
    <property type="entry name" value="8-AMINO-7-OXONONANOATE SYNTHASE"/>
    <property type="match status" value="1"/>
</dbReference>
<dbReference type="InterPro" id="IPR015422">
    <property type="entry name" value="PyrdxlP-dep_Trfase_small"/>
</dbReference>
<dbReference type="RefSeq" id="WP_145167417.1">
    <property type="nucleotide sequence ID" value="NZ_CP036525.1"/>
</dbReference>
<dbReference type="Proteomes" id="UP000318538">
    <property type="component" value="Chromosome"/>
</dbReference>
<organism evidence="15 16">
    <name type="scientific">Rubripirellula lacrimiformis</name>
    <dbReference type="NCBI Taxonomy" id="1930273"/>
    <lineage>
        <taxon>Bacteria</taxon>
        <taxon>Pseudomonadati</taxon>
        <taxon>Planctomycetota</taxon>
        <taxon>Planctomycetia</taxon>
        <taxon>Pirellulales</taxon>
        <taxon>Pirellulaceae</taxon>
        <taxon>Rubripirellula</taxon>
    </lineage>
</organism>
<comment type="cofactor">
    <cofactor evidence="1 12">
        <name>pyridoxal 5'-phosphate</name>
        <dbReference type="ChEBI" id="CHEBI:597326"/>
    </cofactor>
</comment>
<evidence type="ECO:0000256" key="9">
    <source>
        <dbReference type="ARBA" id="ARBA00032610"/>
    </source>
</evidence>
<dbReference type="Gene3D" id="3.90.1150.10">
    <property type="entry name" value="Aspartate Aminotransferase, domain 1"/>
    <property type="match status" value="1"/>
</dbReference>
<dbReference type="OrthoDB" id="9807157at2"/>
<evidence type="ECO:0000256" key="13">
    <source>
        <dbReference type="SAM" id="MobiDB-lite"/>
    </source>
</evidence>
<evidence type="ECO:0000256" key="3">
    <source>
        <dbReference type="ARBA" id="ARBA00010008"/>
    </source>
</evidence>
<evidence type="ECO:0000313" key="15">
    <source>
        <dbReference type="EMBL" id="QDT01680.1"/>
    </source>
</evidence>